<evidence type="ECO:0000256" key="3">
    <source>
        <dbReference type="ARBA" id="ARBA00022888"/>
    </source>
</evidence>
<dbReference type="InterPro" id="IPR014729">
    <property type="entry name" value="Rossmann-like_a/b/a_fold"/>
</dbReference>
<dbReference type="STRING" id="1348632.GCA_001591745_01327"/>
<gene>
    <name evidence="6" type="ORF">RU87_GL001771</name>
</gene>
<evidence type="ECO:0000256" key="2">
    <source>
        <dbReference type="ARBA" id="ARBA00012737"/>
    </source>
</evidence>
<comment type="catalytic activity">
    <reaction evidence="4">
        <text>L-aspartate + L-glutamine + ATP + H2O = L-asparagine + L-glutamate + AMP + diphosphate + H(+)</text>
        <dbReference type="Rhea" id="RHEA:12228"/>
        <dbReference type="ChEBI" id="CHEBI:15377"/>
        <dbReference type="ChEBI" id="CHEBI:15378"/>
        <dbReference type="ChEBI" id="CHEBI:29985"/>
        <dbReference type="ChEBI" id="CHEBI:29991"/>
        <dbReference type="ChEBI" id="CHEBI:30616"/>
        <dbReference type="ChEBI" id="CHEBI:33019"/>
        <dbReference type="ChEBI" id="CHEBI:58048"/>
        <dbReference type="ChEBI" id="CHEBI:58359"/>
        <dbReference type="ChEBI" id="CHEBI:456215"/>
        <dbReference type="EC" id="6.3.5.4"/>
    </reaction>
</comment>
<proteinExistence type="predicted"/>
<evidence type="ECO:0000313" key="7">
    <source>
        <dbReference type="Proteomes" id="UP000242246"/>
    </source>
</evidence>
<dbReference type="EMBL" id="JXJX01000009">
    <property type="protein sequence ID" value="PCS06250.1"/>
    <property type="molecule type" value="Genomic_DNA"/>
</dbReference>
<reference evidence="6 7" key="1">
    <citation type="submission" date="2014-12" db="EMBL/GenBank/DDBJ databases">
        <title>Draft genome sequences of 10 type strains of Lactococcus.</title>
        <authorList>
            <person name="Sun Z."/>
            <person name="Zhong Z."/>
            <person name="Liu W."/>
            <person name="Zhang W."/>
            <person name="Zhang H."/>
        </authorList>
    </citation>
    <scope>NUCLEOTIDE SEQUENCE [LARGE SCALE GENOMIC DNA]</scope>
    <source>
        <strain evidence="6 7">DSM 20686</strain>
    </source>
</reference>
<dbReference type="Gene3D" id="3.40.50.620">
    <property type="entry name" value="HUPs"/>
    <property type="match status" value="2"/>
</dbReference>
<dbReference type="Proteomes" id="UP000242246">
    <property type="component" value="Unassembled WGS sequence"/>
</dbReference>
<evidence type="ECO:0000256" key="1">
    <source>
        <dbReference type="ARBA" id="ARBA00005187"/>
    </source>
</evidence>
<dbReference type="RefSeq" id="WP_082782181.1">
    <property type="nucleotide sequence ID" value="NZ_JXJX01000009.1"/>
</dbReference>
<dbReference type="GO" id="GO:0004066">
    <property type="term" value="F:asparagine synthase (glutamine-hydrolyzing) activity"/>
    <property type="evidence" value="ECO:0007669"/>
    <property type="project" value="UniProtKB-EC"/>
</dbReference>
<dbReference type="PANTHER" id="PTHR43284">
    <property type="entry name" value="ASPARAGINE SYNTHETASE (GLUTAMINE-HYDROLYZING)"/>
    <property type="match status" value="1"/>
</dbReference>
<protein>
    <recommendedName>
        <fullName evidence="2">asparagine synthase (glutamine-hydrolyzing)</fullName>
        <ecNumber evidence="2">6.3.5.4</ecNumber>
    </recommendedName>
</protein>
<dbReference type="GO" id="GO:0006529">
    <property type="term" value="P:asparagine biosynthetic process"/>
    <property type="evidence" value="ECO:0007669"/>
    <property type="project" value="UniProtKB-KW"/>
</dbReference>
<dbReference type="SUPFAM" id="SSF52402">
    <property type="entry name" value="Adenine nucleotide alpha hydrolases-like"/>
    <property type="match status" value="1"/>
</dbReference>
<feature type="domain" description="Asparagine synthetase" evidence="5">
    <location>
        <begin position="197"/>
        <end position="577"/>
    </location>
</feature>
<dbReference type="InterPro" id="IPR051786">
    <property type="entry name" value="ASN_synthetase/amidase"/>
</dbReference>
<dbReference type="EC" id="6.3.5.4" evidence="2"/>
<comment type="caution">
    <text evidence="6">The sequence shown here is derived from an EMBL/GenBank/DDBJ whole genome shotgun (WGS) entry which is preliminary data.</text>
</comment>
<dbReference type="OrthoDB" id="1779554at2"/>
<comment type="pathway">
    <text evidence="1">Amino-acid biosynthesis; L-asparagine biosynthesis; L-asparagine from L-aspartate (L-Gln route): step 1/1.</text>
</comment>
<dbReference type="AlphaFoldDB" id="A0A2A5RYI9"/>
<dbReference type="PANTHER" id="PTHR43284:SF1">
    <property type="entry name" value="ASPARAGINE SYNTHETASE"/>
    <property type="match status" value="1"/>
</dbReference>
<accession>A0A2A5RYI9</accession>
<evidence type="ECO:0000313" key="6">
    <source>
        <dbReference type="EMBL" id="PCS06250.1"/>
    </source>
</evidence>
<evidence type="ECO:0000256" key="4">
    <source>
        <dbReference type="ARBA" id="ARBA00048741"/>
    </source>
</evidence>
<name>A0A2A5RYI9_9LACT</name>
<dbReference type="Pfam" id="PF00733">
    <property type="entry name" value="Asn_synthase"/>
    <property type="match status" value="1"/>
</dbReference>
<sequence>MNVTQSERKVLFEKHIKTDSTSTLIISNYKYVKYSANEFDIYCASSEYSRIFDNEKIILNCIDTSQILKELQKNIYKGIFVLVSKGELFIGGSLFDTSLSWVDLDKELIISDSSSDIAMYMNFSISKAAVALNLIHSLPYYPFQQISLWENVNTIRPFHILKYKSNKVIEMVQTWIPPSLEKEVESVYLSIKERLLKLLRQETINYSEISADLSGGVDSATIIYILKALQADVKLYHSNTDSEWNSDSKWAQLISNDLNTKFIHLDSLSSTGRNFKLNLDYSNSILPDKPLFWADTEGYVEIIEKMTKNPKDAIHFTGLGGDELFTPMPSYAWSLVRQNKFRSIGLSLRYCFLNRIPMKNGFANLLSNLSFKETVRHEIDKGFGYTKKIHSNSTLNWCGPITVPRWLTKMYCDLSYEMLITELETTQNGLDLDRSRHQMIESILFQRHIVTQLNKIYGANGMSWKAPFLDVEIINYSLSIPVRYRQDINLTKPILYKSTKGIVPKNIFTRGFKGDYSKELYKSYKIAVKEYSQKIRQFKLVEWGIVDADILISELSMPTALHSRIESFERLVSVERWIRIVLEKNK</sequence>
<keyword evidence="3" id="KW-0061">Asparagine biosynthesis</keyword>
<keyword evidence="7" id="KW-1185">Reference proteome</keyword>
<evidence type="ECO:0000259" key="5">
    <source>
        <dbReference type="Pfam" id="PF00733"/>
    </source>
</evidence>
<organism evidence="6 7">
    <name type="scientific">Pseudolactococcus plantarum</name>
    <dbReference type="NCBI Taxonomy" id="1365"/>
    <lineage>
        <taxon>Bacteria</taxon>
        <taxon>Bacillati</taxon>
        <taxon>Bacillota</taxon>
        <taxon>Bacilli</taxon>
        <taxon>Lactobacillales</taxon>
        <taxon>Streptococcaceae</taxon>
        <taxon>Pseudolactococcus</taxon>
    </lineage>
</organism>
<keyword evidence="3" id="KW-0028">Amino-acid biosynthesis</keyword>
<dbReference type="InterPro" id="IPR001962">
    <property type="entry name" value="Asn_synthase"/>
</dbReference>